<dbReference type="SMART" id="SM00387">
    <property type="entry name" value="HATPase_c"/>
    <property type="match status" value="1"/>
</dbReference>
<dbReference type="InterPro" id="IPR036097">
    <property type="entry name" value="HisK_dim/P_sf"/>
</dbReference>
<dbReference type="KEGG" id="meso:BSQ44_06305"/>
<evidence type="ECO:0000313" key="13">
    <source>
        <dbReference type="EMBL" id="APH71028.1"/>
    </source>
</evidence>
<keyword evidence="10" id="KW-1133">Transmembrane helix</keyword>
<evidence type="ECO:0000256" key="2">
    <source>
        <dbReference type="ARBA" id="ARBA00004651"/>
    </source>
</evidence>
<evidence type="ECO:0000256" key="5">
    <source>
        <dbReference type="ARBA" id="ARBA00022553"/>
    </source>
</evidence>
<keyword evidence="4" id="KW-1003">Cell membrane</keyword>
<feature type="domain" description="HAMP" evidence="12">
    <location>
        <begin position="139"/>
        <end position="194"/>
    </location>
</feature>
<accession>A0A1L3SNQ1</accession>
<dbReference type="PROSITE" id="PS50109">
    <property type="entry name" value="HIS_KIN"/>
    <property type="match status" value="1"/>
</dbReference>
<evidence type="ECO:0000256" key="8">
    <source>
        <dbReference type="ARBA" id="ARBA00022777"/>
    </source>
</evidence>
<dbReference type="PANTHER" id="PTHR44936:SF10">
    <property type="entry name" value="SENSOR PROTEIN RSTB"/>
    <property type="match status" value="1"/>
</dbReference>
<dbReference type="Pfam" id="PF02518">
    <property type="entry name" value="HATPase_c"/>
    <property type="match status" value="1"/>
</dbReference>
<feature type="transmembrane region" description="Helical" evidence="10">
    <location>
        <begin position="6"/>
        <end position="27"/>
    </location>
</feature>
<keyword evidence="5" id="KW-0597">Phosphoprotein</keyword>
<evidence type="ECO:0000259" key="11">
    <source>
        <dbReference type="PROSITE" id="PS50109"/>
    </source>
</evidence>
<dbReference type="PANTHER" id="PTHR44936">
    <property type="entry name" value="SENSOR PROTEIN CREC"/>
    <property type="match status" value="1"/>
</dbReference>
<dbReference type="InterPro" id="IPR050980">
    <property type="entry name" value="2C_sensor_his_kinase"/>
</dbReference>
<evidence type="ECO:0000256" key="3">
    <source>
        <dbReference type="ARBA" id="ARBA00012438"/>
    </source>
</evidence>
<dbReference type="CDD" id="cd00082">
    <property type="entry name" value="HisKA"/>
    <property type="match status" value="1"/>
</dbReference>
<reference evidence="14" key="1">
    <citation type="submission" date="2016-11" db="EMBL/GenBank/DDBJ databases">
        <title>Mesorhizobium oceanicum sp. nov., isolated from deep seawater in South China Sea.</title>
        <authorList>
            <person name="Fu G.-Y."/>
        </authorList>
    </citation>
    <scope>NUCLEOTIDE SEQUENCE [LARGE SCALE GENOMIC DNA]</scope>
    <source>
        <strain evidence="14">B7</strain>
    </source>
</reference>
<dbReference type="Gene3D" id="3.30.565.10">
    <property type="entry name" value="Histidine kinase-like ATPase, C-terminal domain"/>
    <property type="match status" value="1"/>
</dbReference>
<dbReference type="InterPro" id="IPR004358">
    <property type="entry name" value="Sig_transdc_His_kin-like_C"/>
</dbReference>
<dbReference type="Pfam" id="PF00512">
    <property type="entry name" value="HisKA"/>
    <property type="match status" value="1"/>
</dbReference>
<evidence type="ECO:0000259" key="12">
    <source>
        <dbReference type="PROSITE" id="PS50885"/>
    </source>
</evidence>
<evidence type="ECO:0000256" key="7">
    <source>
        <dbReference type="ARBA" id="ARBA00022741"/>
    </source>
</evidence>
<organism evidence="13 14">
    <name type="scientific">Aquibium oceanicum</name>
    <dbReference type="NCBI Taxonomy" id="1670800"/>
    <lineage>
        <taxon>Bacteria</taxon>
        <taxon>Pseudomonadati</taxon>
        <taxon>Pseudomonadota</taxon>
        <taxon>Alphaproteobacteria</taxon>
        <taxon>Hyphomicrobiales</taxon>
        <taxon>Phyllobacteriaceae</taxon>
        <taxon>Aquibium</taxon>
    </lineage>
</organism>
<dbReference type="EC" id="2.7.13.3" evidence="3"/>
<gene>
    <name evidence="13" type="ORF">BSQ44_06305</name>
</gene>
<dbReference type="InterPro" id="IPR003594">
    <property type="entry name" value="HATPase_dom"/>
</dbReference>
<keyword evidence="14" id="KW-1185">Reference proteome</keyword>
<sequence>MIARFFSYILGAIVLNIVVVLALVLLLDLPPPGNGRAKGAQPYLLELLKKAHDEGTDVTTLQPVAIPGDPSVAFVVRQVAAQSEACSANQTIAVQADGDCLVIDMIAPTPRLFARIESVILPLAIGILVSILAAILLAKRFLQPVQVIADGLDELAAGRFDQRVSGRLTRSDRSFRKLGALVDEASGRLQRLNRDRERLFHDISHEIRSPLARLQVALGIVRRSPARIDGLLPQLEADIERMDRLIDEILMLARIDGSSHQPMDFGPIDLLDILDPIIADANFEGAERSVTCRYEGIDGIHIDGSAELIYRALENVIRNAMRHTDESTEVVVAGSEEGGTYSITVRDHGPGAAEDDLIHLTEPFYRANSDTRSGAGLGLAIALHATHLHHGSISISNEPHGGLCVCLTLPRRPAD</sequence>
<dbReference type="SMART" id="SM00388">
    <property type="entry name" value="HisKA"/>
    <property type="match status" value="1"/>
</dbReference>
<dbReference type="PRINTS" id="PR00344">
    <property type="entry name" value="BCTRLSENSOR"/>
</dbReference>
<dbReference type="PROSITE" id="PS50885">
    <property type="entry name" value="HAMP"/>
    <property type="match status" value="1"/>
</dbReference>
<keyword evidence="10" id="KW-0472">Membrane</keyword>
<dbReference type="InterPro" id="IPR005467">
    <property type="entry name" value="His_kinase_dom"/>
</dbReference>
<comment type="catalytic activity">
    <reaction evidence="1">
        <text>ATP + protein L-histidine = ADP + protein N-phospho-L-histidine.</text>
        <dbReference type="EC" id="2.7.13.3"/>
    </reaction>
</comment>
<dbReference type="GO" id="GO:0000155">
    <property type="term" value="F:phosphorelay sensor kinase activity"/>
    <property type="evidence" value="ECO:0007669"/>
    <property type="project" value="InterPro"/>
</dbReference>
<keyword evidence="7" id="KW-0547">Nucleotide-binding</keyword>
<evidence type="ECO:0000256" key="9">
    <source>
        <dbReference type="ARBA" id="ARBA00022840"/>
    </source>
</evidence>
<dbReference type="OrthoDB" id="9815202at2"/>
<dbReference type="Gene3D" id="1.10.287.130">
    <property type="match status" value="1"/>
</dbReference>
<comment type="subcellular location">
    <subcellularLocation>
        <location evidence="2">Cell membrane</location>
        <topology evidence="2">Multi-pass membrane protein</topology>
    </subcellularLocation>
</comment>
<dbReference type="InterPro" id="IPR003661">
    <property type="entry name" value="HisK_dim/P_dom"/>
</dbReference>
<name>A0A1L3SNQ1_9HYPH</name>
<dbReference type="GO" id="GO:0005886">
    <property type="term" value="C:plasma membrane"/>
    <property type="evidence" value="ECO:0007669"/>
    <property type="project" value="UniProtKB-SubCell"/>
</dbReference>
<keyword evidence="10" id="KW-0812">Transmembrane</keyword>
<feature type="transmembrane region" description="Helical" evidence="10">
    <location>
        <begin position="119"/>
        <end position="138"/>
    </location>
</feature>
<evidence type="ECO:0000313" key="14">
    <source>
        <dbReference type="Proteomes" id="UP000182840"/>
    </source>
</evidence>
<dbReference type="AlphaFoldDB" id="A0A1L3SNQ1"/>
<evidence type="ECO:0000256" key="1">
    <source>
        <dbReference type="ARBA" id="ARBA00000085"/>
    </source>
</evidence>
<dbReference type="InterPro" id="IPR036890">
    <property type="entry name" value="HATPase_C_sf"/>
</dbReference>
<dbReference type="RefSeq" id="WP_072602437.1">
    <property type="nucleotide sequence ID" value="NZ_CP018171.1"/>
</dbReference>
<dbReference type="EMBL" id="CP018171">
    <property type="protein sequence ID" value="APH71028.1"/>
    <property type="molecule type" value="Genomic_DNA"/>
</dbReference>
<keyword evidence="9" id="KW-0067">ATP-binding</keyword>
<dbReference type="SUPFAM" id="SSF55874">
    <property type="entry name" value="ATPase domain of HSP90 chaperone/DNA topoisomerase II/histidine kinase"/>
    <property type="match status" value="1"/>
</dbReference>
<dbReference type="Proteomes" id="UP000182840">
    <property type="component" value="Chromosome"/>
</dbReference>
<evidence type="ECO:0000256" key="4">
    <source>
        <dbReference type="ARBA" id="ARBA00022475"/>
    </source>
</evidence>
<keyword evidence="8" id="KW-0418">Kinase</keyword>
<dbReference type="SUPFAM" id="SSF47384">
    <property type="entry name" value="Homodimeric domain of signal transducing histidine kinase"/>
    <property type="match status" value="1"/>
</dbReference>
<evidence type="ECO:0000256" key="6">
    <source>
        <dbReference type="ARBA" id="ARBA00022679"/>
    </source>
</evidence>
<dbReference type="GO" id="GO:0005524">
    <property type="term" value="F:ATP binding"/>
    <property type="evidence" value="ECO:0007669"/>
    <property type="project" value="UniProtKB-KW"/>
</dbReference>
<evidence type="ECO:0000256" key="10">
    <source>
        <dbReference type="SAM" id="Phobius"/>
    </source>
</evidence>
<protein>
    <recommendedName>
        <fullName evidence="3">histidine kinase</fullName>
        <ecNumber evidence="3">2.7.13.3</ecNumber>
    </recommendedName>
</protein>
<proteinExistence type="predicted"/>
<keyword evidence="6" id="KW-0808">Transferase</keyword>
<dbReference type="InterPro" id="IPR003660">
    <property type="entry name" value="HAMP_dom"/>
</dbReference>
<feature type="domain" description="Histidine kinase" evidence="11">
    <location>
        <begin position="202"/>
        <end position="413"/>
    </location>
</feature>
<dbReference type="STRING" id="1670800.BSQ44_06305"/>